<keyword evidence="2" id="KW-1185">Reference proteome</keyword>
<evidence type="ECO:0000313" key="1">
    <source>
        <dbReference type="EMBL" id="RAN34149.1"/>
    </source>
</evidence>
<dbReference type="Proteomes" id="UP000249123">
    <property type="component" value="Unassembled WGS sequence"/>
</dbReference>
<dbReference type="AlphaFoldDB" id="A0A062TU49"/>
<protein>
    <submittedName>
        <fullName evidence="1">Uncharacterized protein</fullName>
    </submittedName>
</protein>
<gene>
    <name evidence="1" type="ORF">HY3_11330</name>
</gene>
<sequence>MRISLLALGLLIPLVACDPRGPVVGGPCSYDSTVFDVTVKAVDDAGITFDGPDGEFRMSLSELETTPAVGETLTVKRDLITEGTCTPEIYSIME</sequence>
<name>A0A062TU49_9PROT</name>
<organism evidence="1 2">
    <name type="scientific">Hyphomonas pacifica</name>
    <dbReference type="NCBI Taxonomy" id="1280941"/>
    <lineage>
        <taxon>Bacteria</taxon>
        <taxon>Pseudomonadati</taxon>
        <taxon>Pseudomonadota</taxon>
        <taxon>Alphaproteobacteria</taxon>
        <taxon>Hyphomonadales</taxon>
        <taxon>Hyphomonadaceae</taxon>
        <taxon>Hyphomonas</taxon>
    </lineage>
</organism>
<dbReference type="OrthoDB" id="7620190at2"/>
<dbReference type="EMBL" id="AWFB01000013">
    <property type="protein sequence ID" value="RAN34149.1"/>
    <property type="molecule type" value="Genomic_DNA"/>
</dbReference>
<dbReference type="RefSeq" id="WP_034825658.1">
    <property type="nucleotide sequence ID" value="NZ_AWFA01000013.1"/>
</dbReference>
<evidence type="ECO:0000313" key="2">
    <source>
        <dbReference type="Proteomes" id="UP000249123"/>
    </source>
</evidence>
<accession>A0A062TU49</accession>
<proteinExistence type="predicted"/>
<comment type="caution">
    <text evidence="1">The sequence shown here is derived from an EMBL/GenBank/DDBJ whole genome shotgun (WGS) entry which is preliminary data.</text>
</comment>
<reference evidence="1 2" key="1">
    <citation type="submission" date="2013-04" db="EMBL/GenBank/DDBJ databases">
        <title>Hyphomonas sp. T24B3 Genome Sequencing.</title>
        <authorList>
            <person name="Lai Q."/>
            <person name="Shao Z."/>
        </authorList>
    </citation>
    <scope>NUCLEOTIDE SEQUENCE [LARGE SCALE GENOMIC DNA]</scope>
    <source>
        <strain evidence="1 2">T24B3</strain>
    </source>
</reference>